<name>A0AAX4MUW0_9CAUD</name>
<proteinExistence type="predicted"/>
<evidence type="ECO:0000313" key="2">
    <source>
        <dbReference type="EMBL" id="WYN04984.1"/>
    </source>
</evidence>
<organism evidence="2 3">
    <name type="scientific">Pseudomonas phage UNO-G1W1</name>
    <dbReference type="NCBI Taxonomy" id="3136609"/>
    <lineage>
        <taxon>Viruses</taxon>
        <taxon>Duplodnaviria</taxon>
        <taxon>Heunggongvirae</taxon>
        <taxon>Uroviricota</taxon>
        <taxon>Caudoviricetes</taxon>
        <taxon>Vandenendeviridae</taxon>
        <taxon>Gorskivirinae</taxon>
        <taxon>Omahavirus</taxon>
        <taxon>Omahavirus UNOG1W1</taxon>
    </lineage>
</organism>
<feature type="domain" description="SprT-like" evidence="1">
    <location>
        <begin position="20"/>
        <end position="95"/>
    </location>
</feature>
<dbReference type="Proteomes" id="UP001447006">
    <property type="component" value="Segment"/>
</dbReference>
<dbReference type="InterPro" id="IPR006640">
    <property type="entry name" value="SprT-like_domain"/>
</dbReference>
<accession>A0AAX4MUW0</accession>
<reference evidence="2 3" key="1">
    <citation type="submission" date="2024-03" db="EMBL/GenBank/DDBJ databases">
        <title>Complete Genome Sequence of a Pseudomonas fluorescens Bacteriophage UNO-G1W1 isolated from freshwater ice in Nebraska.</title>
        <authorList>
            <person name="Neville A.J."/>
            <person name="Schulze T.T."/>
            <person name="Davis P.H."/>
        </authorList>
    </citation>
    <scope>NUCLEOTIDE SEQUENCE [LARGE SCALE GENOMIC DNA]</scope>
</reference>
<keyword evidence="3" id="KW-1185">Reference proteome</keyword>
<dbReference type="Pfam" id="PF10263">
    <property type="entry name" value="SprT-like"/>
    <property type="match status" value="1"/>
</dbReference>
<dbReference type="EMBL" id="PP551948">
    <property type="protein sequence ID" value="WYN04984.1"/>
    <property type="molecule type" value="Genomic_DNA"/>
</dbReference>
<protein>
    <recommendedName>
        <fullName evidence="1">SprT-like domain-containing protein</fullName>
    </recommendedName>
</protein>
<gene>
    <name evidence="2" type="ORF">ISREJYDI_CDS0019</name>
</gene>
<evidence type="ECO:0000313" key="3">
    <source>
        <dbReference type="Proteomes" id="UP001447006"/>
    </source>
</evidence>
<sequence length="156" mass="17937">MNRTEALSLYTSLMREHGLTVKGWRAKINTRASRRLGCCSYAKKTLDISAWHVDNGTVEAIRDTMLHEIAHAIAGHAAGHGVEWQNVCRRIGAKPQEYADKDDCNTPTWRLAIRHKDGRIEPLKVTRYRRTDMSGRWLTGRKEETANRLIWIENKV</sequence>
<dbReference type="GO" id="GO:0006950">
    <property type="term" value="P:response to stress"/>
    <property type="evidence" value="ECO:0007669"/>
    <property type="project" value="UniProtKB-ARBA"/>
</dbReference>
<evidence type="ECO:0000259" key="1">
    <source>
        <dbReference type="Pfam" id="PF10263"/>
    </source>
</evidence>